<dbReference type="InterPro" id="IPR050586">
    <property type="entry name" value="CPA3_Na-H_Antiporter_D"/>
</dbReference>
<protein>
    <recommendedName>
        <fullName evidence="13">Oxidoreductase</fullName>
    </recommendedName>
</protein>
<dbReference type="InterPro" id="IPR001750">
    <property type="entry name" value="ND/Mrp_TM"/>
</dbReference>
<comment type="subcellular location">
    <subcellularLocation>
        <location evidence="1">Cell membrane</location>
        <topology evidence="1">Multi-pass membrane protein</topology>
    </subcellularLocation>
    <subcellularLocation>
        <location evidence="7">Membrane</location>
        <topology evidence="7">Multi-pass membrane protein</topology>
    </subcellularLocation>
</comment>
<evidence type="ECO:0000256" key="7">
    <source>
        <dbReference type="RuleBase" id="RU000320"/>
    </source>
</evidence>
<dbReference type="EMBL" id="VLTJ01000039">
    <property type="protein sequence ID" value="TSH90358.1"/>
    <property type="molecule type" value="Genomic_DNA"/>
</dbReference>
<feature type="transmembrane region" description="Helical" evidence="8">
    <location>
        <begin position="473"/>
        <end position="496"/>
    </location>
</feature>
<feature type="transmembrane region" description="Helical" evidence="8">
    <location>
        <begin position="826"/>
        <end position="849"/>
    </location>
</feature>
<evidence type="ECO:0008006" key="13">
    <source>
        <dbReference type="Google" id="ProtNLM"/>
    </source>
</evidence>
<feature type="domain" description="NADH:quinone oxidoreductase/Mrp antiporter transmembrane" evidence="9">
    <location>
        <begin position="147"/>
        <end position="434"/>
    </location>
</feature>
<sequence>MRAPRPRSRRRMRLTEVPPFGLPLLLATPLTPLCLALLALFARGRWAGLLHTLGPASALAVAAGLAHAVIDTGAPVRHALGGWRAPLGIELVADGVAAVMLLLTGIVAALAAWYAWLAASPDERRQARLFWPLFYLLWAGLNALFVAADLFNLYVTMELVTLAAVMLVAQAGKREALAAAMRYLLVALLGSLLYLAGVALLYGASGTLDLALAREHASTGPAAWAALALMLAGLAAKTALFPFHVWLPAAHGSAAAPVSAVLSALVIKAWFYLLVRLWLGPFAALELHTVGLLLGCAGTAAIVWGSLQAARQDRLKPLIAYSTVAQIGYLFLFFPLFSQTPSLAWSGTFYLALTHGLAKAAFFLAAGNVLLALGTDRIDALARLAGRLKMSLLAMGLAGVSLMGLPPAGGFVGKWLLLEAGWRHGAWLWIVVLAGGGLLSALYVIKVLGAALARAPEDAEARAPHPVPWPLEWLALVPATLAFLLGVAAALPLNLLDIGVALAQAAAPRTDTSSGAWLLTAILLSSFFPGLAVFFLTEAQSRLRIALNLAGAVAKVVLVLVLLDGVMAGNAYEARIAFLPGLDLSLRADPLSLQFVTLSAGLWLATTIYAIGYLKRYEDRSRFFGFFSLSVTASTGIALSGNLVTFLYFYEFLTIATYPLVVHSGTPQALAAGRRYLVYTLIGGVAVLLGTLGLHVLDANLEFSAANSLEPLHARAPGALALIFALLMGGMGVKAALVPLHGWLPSAMVAPAPVSALLHAVAVVKAGVFGIIRVLYDVFGLGFSQAYAGTAALAAVAAFTIVYGSVRALFQREIKKRLAYSTVSQLSYIALGACLASPIATIGALVHIVHQGLMKITLFFCAGNLAEARGVHTVDEMRGMGRAMPWTMAAFTVGAFGMIGLPPVAGFVSKWYLAGGALDAGQGWVIWIFVASTVLNAAYFLPMLYAAWFLEPAPARGPARKPLTMWMLLPPVATALASIGAGVFAGLALSPLGWAEVIAERDYYGISPEP</sequence>
<keyword evidence="12" id="KW-1185">Reference proteome</keyword>
<feature type="transmembrane region" description="Helical" evidence="8">
    <location>
        <begin position="349"/>
        <end position="371"/>
    </location>
</feature>
<feature type="transmembrane region" description="Helical" evidence="8">
    <location>
        <begin position="318"/>
        <end position="337"/>
    </location>
</feature>
<feature type="transmembrane region" description="Helical" evidence="8">
    <location>
        <begin position="968"/>
        <end position="989"/>
    </location>
</feature>
<dbReference type="PRINTS" id="PR01434">
    <property type="entry name" value="NADHDHGNASE5"/>
</dbReference>
<feature type="transmembrane region" description="Helical" evidence="8">
    <location>
        <begin position="886"/>
        <end position="904"/>
    </location>
</feature>
<keyword evidence="5 8" id="KW-1133">Transmembrane helix</keyword>
<feature type="transmembrane region" description="Helical" evidence="8">
    <location>
        <begin position="756"/>
        <end position="775"/>
    </location>
</feature>
<feature type="transmembrane region" description="Helical" evidence="8">
    <location>
        <begin position="427"/>
        <end position="452"/>
    </location>
</feature>
<feature type="transmembrane region" description="Helical" evidence="8">
    <location>
        <begin position="924"/>
        <end position="948"/>
    </location>
</feature>
<evidence type="ECO:0000256" key="1">
    <source>
        <dbReference type="ARBA" id="ARBA00004651"/>
    </source>
</evidence>
<evidence type="ECO:0000313" key="12">
    <source>
        <dbReference type="Proteomes" id="UP000318405"/>
    </source>
</evidence>
<evidence type="ECO:0000256" key="3">
    <source>
        <dbReference type="ARBA" id="ARBA00022475"/>
    </source>
</evidence>
<feature type="transmembrane region" description="Helical" evidence="8">
    <location>
        <begin position="153"/>
        <end position="171"/>
    </location>
</feature>
<feature type="transmembrane region" description="Helical" evidence="8">
    <location>
        <begin position="676"/>
        <end position="697"/>
    </location>
</feature>
<feature type="domain" description="NADH-Ubiquinone oxidoreductase (complex I) chain 5 N-terminal" evidence="10">
    <location>
        <begin position="582"/>
        <end position="624"/>
    </location>
</feature>
<feature type="transmembrane region" description="Helical" evidence="8">
    <location>
        <begin position="96"/>
        <end position="117"/>
    </location>
</feature>
<evidence type="ECO:0000256" key="2">
    <source>
        <dbReference type="ARBA" id="ARBA00005346"/>
    </source>
</evidence>
<evidence type="ECO:0000259" key="10">
    <source>
        <dbReference type="Pfam" id="PF00662"/>
    </source>
</evidence>
<accession>A0A556ABU9</accession>
<dbReference type="PANTHER" id="PTHR42703">
    <property type="entry name" value="NADH DEHYDROGENASE"/>
    <property type="match status" value="1"/>
</dbReference>
<gene>
    <name evidence="11" type="ORF">FOZ76_21270</name>
</gene>
<name>A0A556ABU9_9BURK</name>
<feature type="domain" description="NADH:quinone oxidoreductase/Mrp antiporter transmembrane" evidence="9">
    <location>
        <begin position="640"/>
        <end position="935"/>
    </location>
</feature>
<comment type="caution">
    <text evidence="11">The sequence shown here is derived from an EMBL/GenBank/DDBJ whole genome shotgun (WGS) entry which is preliminary data.</text>
</comment>
<dbReference type="OrthoDB" id="9811798at2"/>
<reference evidence="11 12" key="1">
    <citation type="submission" date="2019-07" db="EMBL/GenBank/DDBJ databases">
        <title>Qingshengfaniella alkalisoli gen. nov., sp. nov., isolated from saline soil.</title>
        <authorList>
            <person name="Xu L."/>
            <person name="Huang X.-X."/>
            <person name="Sun J.-Q."/>
        </authorList>
    </citation>
    <scope>NUCLEOTIDE SEQUENCE [LARGE SCALE GENOMIC DNA]</scope>
    <source>
        <strain evidence="11 12">DSM 27279</strain>
    </source>
</reference>
<keyword evidence="4 7" id="KW-0812">Transmembrane</keyword>
<dbReference type="PANTHER" id="PTHR42703:SF1">
    <property type="entry name" value="NA(+)_H(+) ANTIPORTER SUBUNIT D1"/>
    <property type="match status" value="1"/>
</dbReference>
<feature type="transmembrane region" description="Helical" evidence="8">
    <location>
        <begin position="254"/>
        <end position="275"/>
    </location>
</feature>
<dbReference type="Pfam" id="PF00361">
    <property type="entry name" value="Proton_antipo_M"/>
    <property type="match status" value="2"/>
</dbReference>
<evidence type="ECO:0000313" key="11">
    <source>
        <dbReference type="EMBL" id="TSH90358.1"/>
    </source>
</evidence>
<dbReference type="GO" id="GO:0005886">
    <property type="term" value="C:plasma membrane"/>
    <property type="evidence" value="ECO:0007669"/>
    <property type="project" value="UniProtKB-SubCell"/>
</dbReference>
<comment type="similarity">
    <text evidence="2">Belongs to the CPA3 antiporters (TC 2.A.63) subunit D family.</text>
</comment>
<feature type="transmembrane region" description="Helical" evidence="8">
    <location>
        <begin position="129"/>
        <end position="147"/>
    </location>
</feature>
<dbReference type="InterPro" id="IPR001516">
    <property type="entry name" value="Proton_antipo_N"/>
</dbReference>
<evidence type="ECO:0000256" key="6">
    <source>
        <dbReference type="ARBA" id="ARBA00023136"/>
    </source>
</evidence>
<feature type="transmembrane region" description="Helical" evidence="8">
    <location>
        <begin position="392"/>
        <end position="415"/>
    </location>
</feature>
<feature type="transmembrane region" description="Helical" evidence="8">
    <location>
        <begin position="516"/>
        <end position="537"/>
    </location>
</feature>
<dbReference type="Proteomes" id="UP000318405">
    <property type="component" value="Unassembled WGS sequence"/>
</dbReference>
<feature type="transmembrane region" description="Helical" evidence="8">
    <location>
        <begin position="623"/>
        <end position="650"/>
    </location>
</feature>
<feature type="transmembrane region" description="Helical" evidence="8">
    <location>
        <begin position="222"/>
        <end position="247"/>
    </location>
</feature>
<evidence type="ECO:0000256" key="4">
    <source>
        <dbReference type="ARBA" id="ARBA00022692"/>
    </source>
</evidence>
<evidence type="ECO:0000256" key="8">
    <source>
        <dbReference type="SAM" id="Phobius"/>
    </source>
</evidence>
<feature type="transmembrane region" description="Helical" evidence="8">
    <location>
        <begin position="287"/>
        <end position="306"/>
    </location>
</feature>
<feature type="transmembrane region" description="Helical" evidence="8">
    <location>
        <begin position="549"/>
        <end position="572"/>
    </location>
</feature>
<feature type="transmembrane region" description="Helical" evidence="8">
    <location>
        <begin position="592"/>
        <end position="611"/>
    </location>
</feature>
<keyword evidence="6 8" id="KW-0472">Membrane</keyword>
<feature type="transmembrane region" description="Helical" evidence="8">
    <location>
        <begin position="718"/>
        <end position="744"/>
    </location>
</feature>
<dbReference type="AlphaFoldDB" id="A0A556ABU9"/>
<keyword evidence="3" id="KW-1003">Cell membrane</keyword>
<evidence type="ECO:0000256" key="5">
    <source>
        <dbReference type="ARBA" id="ARBA00022989"/>
    </source>
</evidence>
<feature type="transmembrane region" description="Helical" evidence="8">
    <location>
        <begin position="787"/>
        <end position="806"/>
    </location>
</feature>
<dbReference type="Pfam" id="PF00662">
    <property type="entry name" value="Proton_antipo_N"/>
    <property type="match status" value="1"/>
</dbReference>
<proteinExistence type="inferred from homology"/>
<evidence type="ECO:0000259" key="9">
    <source>
        <dbReference type="Pfam" id="PF00361"/>
    </source>
</evidence>
<feature type="transmembrane region" description="Helical" evidence="8">
    <location>
        <begin position="183"/>
        <end position="202"/>
    </location>
</feature>
<organism evidence="11 12">
    <name type="scientific">Verticiella sediminum</name>
    <dbReference type="NCBI Taxonomy" id="1247510"/>
    <lineage>
        <taxon>Bacteria</taxon>
        <taxon>Pseudomonadati</taxon>
        <taxon>Pseudomonadota</taxon>
        <taxon>Betaproteobacteria</taxon>
        <taxon>Burkholderiales</taxon>
        <taxon>Alcaligenaceae</taxon>
        <taxon>Verticiella</taxon>
    </lineage>
</organism>